<dbReference type="InterPro" id="IPR010499">
    <property type="entry name" value="AraC_E-bd"/>
</dbReference>
<dbReference type="InterPro" id="IPR018060">
    <property type="entry name" value="HTH_AraC"/>
</dbReference>
<dbReference type="RefSeq" id="WP_377280820.1">
    <property type="nucleotide sequence ID" value="NZ_JBHRSI010000002.1"/>
</dbReference>
<dbReference type="Gene3D" id="3.20.80.10">
    <property type="entry name" value="Regulatory factor, effector binding domain"/>
    <property type="match status" value="1"/>
</dbReference>
<dbReference type="InterPro" id="IPR020449">
    <property type="entry name" value="Tscrpt_reg_AraC-type_HTH"/>
</dbReference>
<dbReference type="InterPro" id="IPR018062">
    <property type="entry name" value="HTH_AraC-typ_CS"/>
</dbReference>
<evidence type="ECO:0000313" key="6">
    <source>
        <dbReference type="Proteomes" id="UP001597237"/>
    </source>
</evidence>
<keyword evidence="2" id="KW-0238">DNA-binding</keyword>
<name>A0ABW4N3U7_9CAUL</name>
<evidence type="ECO:0000256" key="3">
    <source>
        <dbReference type="ARBA" id="ARBA00023163"/>
    </source>
</evidence>
<sequence>MVKASTPRQALEAAALSAEEAKAALAFIEQHLFQPLDVKTIAAACGVSPFRFSRQFAARQGESVMAFVRGRRLEAAARRLLTEPDARLVDLAFDCGFDSQEAFTRAFARAFGAAPGRFRRTGAIETLARRRKKRMQLDIRESVEDLTALALAGLSAHFTPATTVEMSGLWARLVPLMGFAGQLGGRQTYGVWTRRHPADGSFDFLAGVRVEPGSAPPAPLEALTLPARRYLVFKQMLVEGELHPQMLAATEEIWSERLPRSGHRLADAPDFQIYPADFKVEPGGWVAHYLPIVE</sequence>
<reference evidence="6" key="1">
    <citation type="journal article" date="2019" name="Int. J. Syst. Evol. Microbiol.">
        <title>The Global Catalogue of Microorganisms (GCM) 10K type strain sequencing project: providing services to taxonomists for standard genome sequencing and annotation.</title>
        <authorList>
            <consortium name="The Broad Institute Genomics Platform"/>
            <consortium name="The Broad Institute Genome Sequencing Center for Infectious Disease"/>
            <person name="Wu L."/>
            <person name="Ma J."/>
        </authorList>
    </citation>
    <scope>NUCLEOTIDE SEQUENCE [LARGE SCALE GENOMIC DNA]</scope>
    <source>
        <strain evidence="6">DFY28</strain>
    </source>
</reference>
<dbReference type="PROSITE" id="PS01124">
    <property type="entry name" value="HTH_ARAC_FAMILY_2"/>
    <property type="match status" value="1"/>
</dbReference>
<keyword evidence="3" id="KW-0804">Transcription</keyword>
<evidence type="ECO:0000259" key="4">
    <source>
        <dbReference type="PROSITE" id="PS01124"/>
    </source>
</evidence>
<evidence type="ECO:0000256" key="2">
    <source>
        <dbReference type="ARBA" id="ARBA00023125"/>
    </source>
</evidence>
<dbReference type="Proteomes" id="UP001597237">
    <property type="component" value="Unassembled WGS sequence"/>
</dbReference>
<feature type="domain" description="HTH araC/xylS-type" evidence="4">
    <location>
        <begin position="22"/>
        <end position="121"/>
    </location>
</feature>
<dbReference type="PRINTS" id="PR00032">
    <property type="entry name" value="HTHARAC"/>
</dbReference>
<dbReference type="SUPFAM" id="SSF55136">
    <property type="entry name" value="Probable bacterial effector-binding domain"/>
    <property type="match status" value="1"/>
</dbReference>
<dbReference type="Pfam" id="PF12833">
    <property type="entry name" value="HTH_18"/>
    <property type="match status" value="1"/>
</dbReference>
<dbReference type="PANTHER" id="PTHR47504">
    <property type="entry name" value="RIGHT ORIGIN-BINDING PROTEIN"/>
    <property type="match status" value="1"/>
</dbReference>
<dbReference type="SMART" id="SM00342">
    <property type="entry name" value="HTH_ARAC"/>
    <property type="match status" value="1"/>
</dbReference>
<dbReference type="Pfam" id="PF06445">
    <property type="entry name" value="GyrI-like"/>
    <property type="match status" value="1"/>
</dbReference>
<keyword evidence="1" id="KW-0805">Transcription regulation</keyword>
<dbReference type="EMBL" id="JBHUEY010000006">
    <property type="protein sequence ID" value="MFD1784681.1"/>
    <property type="molecule type" value="Genomic_DNA"/>
</dbReference>
<keyword evidence="6" id="KW-1185">Reference proteome</keyword>
<dbReference type="SMART" id="SM00871">
    <property type="entry name" value="AraC_E_bind"/>
    <property type="match status" value="1"/>
</dbReference>
<dbReference type="InterPro" id="IPR029442">
    <property type="entry name" value="GyrI-like"/>
</dbReference>
<dbReference type="PANTHER" id="PTHR47504:SF5">
    <property type="entry name" value="RIGHT ORIGIN-BINDING PROTEIN"/>
    <property type="match status" value="1"/>
</dbReference>
<comment type="caution">
    <text evidence="5">The sequence shown here is derived from an EMBL/GenBank/DDBJ whole genome shotgun (WGS) entry which is preliminary data.</text>
</comment>
<dbReference type="SUPFAM" id="SSF46689">
    <property type="entry name" value="Homeodomain-like"/>
    <property type="match status" value="2"/>
</dbReference>
<organism evidence="5 6">
    <name type="scientific">Phenylobacterium terrae</name>
    <dbReference type="NCBI Taxonomy" id="2665495"/>
    <lineage>
        <taxon>Bacteria</taxon>
        <taxon>Pseudomonadati</taxon>
        <taxon>Pseudomonadota</taxon>
        <taxon>Alphaproteobacteria</taxon>
        <taxon>Caulobacterales</taxon>
        <taxon>Caulobacteraceae</taxon>
        <taxon>Phenylobacterium</taxon>
    </lineage>
</organism>
<dbReference type="Gene3D" id="1.10.10.60">
    <property type="entry name" value="Homeodomain-like"/>
    <property type="match status" value="2"/>
</dbReference>
<proteinExistence type="predicted"/>
<dbReference type="PROSITE" id="PS00041">
    <property type="entry name" value="HTH_ARAC_FAMILY_1"/>
    <property type="match status" value="1"/>
</dbReference>
<evidence type="ECO:0000256" key="1">
    <source>
        <dbReference type="ARBA" id="ARBA00023015"/>
    </source>
</evidence>
<accession>A0ABW4N3U7</accession>
<dbReference type="InterPro" id="IPR011256">
    <property type="entry name" value="Reg_factor_effector_dom_sf"/>
</dbReference>
<dbReference type="InterPro" id="IPR009057">
    <property type="entry name" value="Homeodomain-like_sf"/>
</dbReference>
<dbReference type="InterPro" id="IPR050959">
    <property type="entry name" value="MarA-like"/>
</dbReference>
<evidence type="ECO:0000313" key="5">
    <source>
        <dbReference type="EMBL" id="MFD1784681.1"/>
    </source>
</evidence>
<protein>
    <submittedName>
        <fullName evidence="5">Helix-turn-helix domain-containing protein</fullName>
    </submittedName>
</protein>
<gene>
    <name evidence="5" type="ORF">ACFSC0_14855</name>
</gene>